<dbReference type="RefSeq" id="XP_066805931.1">
    <property type="nucleotide sequence ID" value="XM_066943389.1"/>
</dbReference>
<evidence type="ECO:0000256" key="1">
    <source>
        <dbReference type="SAM" id="MobiDB-lite"/>
    </source>
</evidence>
<dbReference type="PANTHER" id="PTHR43735">
    <property type="entry name" value="APOPTOSIS-INDUCING FACTOR 1"/>
    <property type="match status" value="1"/>
</dbReference>
<dbReference type="InterPro" id="IPR023753">
    <property type="entry name" value="FAD/NAD-binding_dom"/>
</dbReference>
<dbReference type="GO" id="GO:0050660">
    <property type="term" value="F:flavin adenine dinucleotide binding"/>
    <property type="evidence" value="ECO:0007669"/>
    <property type="project" value="TreeGrafter"/>
</dbReference>
<dbReference type="InterPro" id="IPR036188">
    <property type="entry name" value="FAD/NAD-bd_sf"/>
</dbReference>
<dbReference type="SUPFAM" id="SSF51905">
    <property type="entry name" value="FAD/NAD(P)-binding domain"/>
    <property type="match status" value="1"/>
</dbReference>
<evidence type="ECO:0000313" key="4">
    <source>
        <dbReference type="Proteomes" id="UP001388673"/>
    </source>
</evidence>
<dbReference type="KEGG" id="kne:92177513"/>
<dbReference type="GeneID" id="92177513"/>
<feature type="region of interest" description="Disordered" evidence="1">
    <location>
        <begin position="70"/>
        <end position="98"/>
    </location>
</feature>
<dbReference type="Pfam" id="PF07992">
    <property type="entry name" value="Pyr_redox_2"/>
    <property type="match status" value="1"/>
</dbReference>
<evidence type="ECO:0000313" key="3">
    <source>
        <dbReference type="EMBL" id="KAK8869685.1"/>
    </source>
</evidence>
<dbReference type="AlphaFoldDB" id="A0AAW0Z6P5"/>
<gene>
    <name evidence="3" type="ORF">IAR55_000253</name>
</gene>
<dbReference type="PANTHER" id="PTHR43735:SF2">
    <property type="entry name" value="FE-REGULATED PROTEIN 8"/>
    <property type="match status" value="1"/>
</dbReference>
<dbReference type="EMBL" id="JBCAWK010000001">
    <property type="protein sequence ID" value="KAK8869685.1"/>
    <property type="molecule type" value="Genomic_DNA"/>
</dbReference>
<reference evidence="3 4" key="1">
    <citation type="journal article" date="2024" name="bioRxiv">
        <title>Comparative genomics of Cryptococcus and Kwoniella reveals pathogenesis evolution and contrasting karyotype dynamics via intercentromeric recombination or chromosome fusion.</title>
        <authorList>
            <person name="Coelho M.A."/>
            <person name="David-Palma M."/>
            <person name="Shea T."/>
            <person name="Bowers K."/>
            <person name="McGinley-Smith S."/>
            <person name="Mohammad A.W."/>
            <person name="Gnirke A."/>
            <person name="Yurkov A.M."/>
            <person name="Nowrousian M."/>
            <person name="Sun S."/>
            <person name="Cuomo C.A."/>
            <person name="Heitman J."/>
        </authorList>
    </citation>
    <scope>NUCLEOTIDE SEQUENCE [LARGE SCALE GENOMIC DNA]</scope>
    <source>
        <strain evidence="3 4">CBS 13917</strain>
    </source>
</reference>
<dbReference type="FunFam" id="3.50.50.60:FF:000380">
    <property type="entry name" value="Chromosome 1, whole genome shotgun sequence"/>
    <property type="match status" value="1"/>
</dbReference>
<evidence type="ECO:0000259" key="2">
    <source>
        <dbReference type="Pfam" id="PF07992"/>
    </source>
</evidence>
<accession>A0AAW0Z6P5</accession>
<organism evidence="3 4">
    <name type="scientific">Kwoniella newhampshirensis</name>
    <dbReference type="NCBI Taxonomy" id="1651941"/>
    <lineage>
        <taxon>Eukaryota</taxon>
        <taxon>Fungi</taxon>
        <taxon>Dikarya</taxon>
        <taxon>Basidiomycota</taxon>
        <taxon>Agaricomycotina</taxon>
        <taxon>Tremellomycetes</taxon>
        <taxon>Tremellales</taxon>
        <taxon>Cryptococcaceae</taxon>
        <taxon>Kwoniella</taxon>
    </lineage>
</organism>
<feature type="domain" description="FAD/NAD(P)-binding" evidence="2">
    <location>
        <begin position="3"/>
        <end position="327"/>
    </location>
</feature>
<sequence length="502" mass="55195">MKTVVVLGASYGGNHASNMLATSLPPSWRVVTFDRNTHFNHLYAFPRFTVIPHEAQKGFIPYRRTLDFLPQPKSDLPTPPQTPPTSSSAIKSEREVDVDDKSRHQFIQGCVIKLTSHSVTFIRPRHADEPGSKAGSTSKNDLTNRIHAHLTYGEYDGEEETIDFDYAIYALGASMPDPVNVWQDTLSTADGENNVVLGTKKAGLKFMESQGEKFKKADRILIVGGGALGIEYAGDLKYLYPTKKITLLHSRQRLMPIYPVETHIKVLEEFQRLGVEVVLGERVMSWPEDMEELNGKTKIVTTDKGRTFEADLVLACTGQKPHISLMASLSPSLISPTTARIRVSPTMQVHRGHTPAKTTDSAEEQLAALSLGAPPTPPVSARTSVSDSAHRPHVEEVEDLSHIFAIGDCAETGAIQAGHTAYWQGEVAARNILKLVKSDEGVEAESLEEYVVTPPSIKLTVGFTKALVARGELVEEKDDGVEDLHSMVMWPNPQGEEIDISE</sequence>
<comment type="caution">
    <text evidence="3">The sequence shown here is derived from an EMBL/GenBank/DDBJ whole genome shotgun (WGS) entry which is preliminary data.</text>
</comment>
<dbReference type="Proteomes" id="UP001388673">
    <property type="component" value="Unassembled WGS sequence"/>
</dbReference>
<dbReference type="PRINTS" id="PR00368">
    <property type="entry name" value="FADPNR"/>
</dbReference>
<protein>
    <recommendedName>
        <fullName evidence="2">FAD/NAD(P)-binding domain-containing protein</fullName>
    </recommendedName>
</protein>
<dbReference type="GO" id="GO:0005737">
    <property type="term" value="C:cytoplasm"/>
    <property type="evidence" value="ECO:0007669"/>
    <property type="project" value="TreeGrafter"/>
</dbReference>
<keyword evidence="4" id="KW-1185">Reference proteome</keyword>
<name>A0AAW0Z6P5_9TREE</name>
<dbReference type="GO" id="GO:0004174">
    <property type="term" value="F:electron-transferring-flavoprotein dehydrogenase activity"/>
    <property type="evidence" value="ECO:0007669"/>
    <property type="project" value="TreeGrafter"/>
</dbReference>
<dbReference type="Gene3D" id="3.50.50.60">
    <property type="entry name" value="FAD/NAD(P)-binding domain"/>
    <property type="match status" value="3"/>
</dbReference>
<proteinExistence type="predicted"/>